<evidence type="ECO:0000313" key="2">
    <source>
        <dbReference type="Proteomes" id="UP000036923"/>
    </source>
</evidence>
<dbReference type="InterPro" id="IPR044543">
    <property type="entry name" value="YHJQ-like"/>
</dbReference>
<gene>
    <name evidence="1" type="ORF">Bccel_0899</name>
</gene>
<dbReference type="Gene3D" id="1.20.1270.360">
    <property type="match status" value="1"/>
</dbReference>
<dbReference type="PANTHER" id="PTHR37310">
    <property type="entry name" value="CYTOPLASMIC PROTEIN-RELATED"/>
    <property type="match status" value="1"/>
</dbReference>
<proteinExistence type="predicted"/>
<dbReference type="eggNOG" id="ENOG5032SB1">
    <property type="taxonomic scope" value="Bacteria"/>
</dbReference>
<organism evidence="1 2">
    <name type="scientific">Pseudobacteroides cellulosolvens ATCC 35603 = DSM 2933</name>
    <dbReference type="NCBI Taxonomy" id="398512"/>
    <lineage>
        <taxon>Bacteria</taxon>
        <taxon>Bacillati</taxon>
        <taxon>Bacillota</taxon>
        <taxon>Clostridia</taxon>
        <taxon>Eubacteriales</taxon>
        <taxon>Oscillospiraceae</taxon>
        <taxon>Pseudobacteroides</taxon>
    </lineage>
</organism>
<dbReference type="Proteomes" id="UP000036923">
    <property type="component" value="Unassembled WGS sequence"/>
</dbReference>
<evidence type="ECO:0008006" key="3">
    <source>
        <dbReference type="Google" id="ProtNLM"/>
    </source>
</evidence>
<evidence type="ECO:0000313" key="1">
    <source>
        <dbReference type="EMBL" id="KNY25639.1"/>
    </source>
</evidence>
<dbReference type="AlphaFoldDB" id="A0A0L6JIR7"/>
<dbReference type="InterPro" id="IPR005560">
    <property type="entry name" value="Csp_YhjQ"/>
</dbReference>
<name>A0A0L6JIR7_9FIRM</name>
<dbReference type="RefSeq" id="WP_201781944.1">
    <property type="nucleotide sequence ID" value="NZ_JQKC01000014.1"/>
</dbReference>
<reference evidence="2" key="1">
    <citation type="submission" date="2015-07" db="EMBL/GenBank/DDBJ databases">
        <title>Near-Complete Genome Sequence of the Cellulolytic Bacterium Bacteroides (Pseudobacteroides) cellulosolvens ATCC 35603.</title>
        <authorList>
            <person name="Dassa B."/>
            <person name="Utturkar S.M."/>
            <person name="Klingeman D.M."/>
            <person name="Hurt R.A."/>
            <person name="Keller M."/>
            <person name="Xu J."/>
            <person name="Reddy Y.H.K."/>
            <person name="Borovok I."/>
            <person name="Grinberg I.R."/>
            <person name="Lamed R."/>
            <person name="Zhivin O."/>
            <person name="Bayer E.A."/>
            <person name="Brown S.D."/>
        </authorList>
    </citation>
    <scope>NUCLEOTIDE SEQUENCE [LARGE SCALE GENOMIC DNA]</scope>
    <source>
        <strain evidence="2">DSM 2933</strain>
    </source>
</reference>
<comment type="caution">
    <text evidence="1">The sequence shown here is derived from an EMBL/GenBank/DDBJ whole genome shotgun (WGS) entry which is preliminary data.</text>
</comment>
<dbReference type="Pfam" id="PF03860">
    <property type="entry name" value="Csp"/>
    <property type="match status" value="1"/>
</dbReference>
<dbReference type="CDD" id="cd08026">
    <property type="entry name" value="DUF326"/>
    <property type="match status" value="1"/>
</dbReference>
<sequence>MNEMFPEYQMMQENQMMACPMGYENVMNSGYPVAGHYMNEHLVKTIQDCEATCEHMTNHLKKLPDFQMRVKQAMLLRDCADICGLTAKFVARGAIFARQAAALCACICEACGAECARFPDQMSQNCARVCMHCARECRVFAGI</sequence>
<keyword evidence="2" id="KW-1185">Reference proteome</keyword>
<protein>
    <recommendedName>
        <fullName evidence="3">Ferredoxin</fullName>
    </recommendedName>
</protein>
<accession>A0A0L6JIR7</accession>
<dbReference type="EMBL" id="LGTC01000001">
    <property type="protein sequence ID" value="KNY25639.1"/>
    <property type="molecule type" value="Genomic_DNA"/>
</dbReference>
<dbReference type="STRING" id="398512.Bccel_0899"/>
<dbReference type="PANTHER" id="PTHR37310:SF1">
    <property type="entry name" value="CYTOPLASMIC PROTEIN"/>
    <property type="match status" value="1"/>
</dbReference>